<evidence type="ECO:0008006" key="3">
    <source>
        <dbReference type="Google" id="ProtNLM"/>
    </source>
</evidence>
<accession>A0A2X0XCD2</accession>
<organism evidence="1 2">
    <name type="scientific">Lysinibacillus capsici</name>
    <dbReference type="NCBI Taxonomy" id="2115968"/>
    <lineage>
        <taxon>Bacteria</taxon>
        <taxon>Bacillati</taxon>
        <taxon>Bacillota</taxon>
        <taxon>Bacilli</taxon>
        <taxon>Bacillales</taxon>
        <taxon>Bacillaceae</taxon>
        <taxon>Lysinibacillus</taxon>
    </lineage>
</organism>
<proteinExistence type="predicted"/>
<evidence type="ECO:0000313" key="2">
    <source>
        <dbReference type="Proteomes" id="UP000251431"/>
    </source>
</evidence>
<protein>
    <recommendedName>
        <fullName evidence="3">Transcriptional regulator</fullName>
    </recommendedName>
</protein>
<name>A0A2X0XCD2_9BACI</name>
<evidence type="ECO:0000313" key="1">
    <source>
        <dbReference type="EMBL" id="SPT95526.1"/>
    </source>
</evidence>
<gene>
    <name evidence="1" type="ORF">NCTC7582_00027</name>
</gene>
<dbReference type="Proteomes" id="UP000251431">
    <property type="component" value="Unassembled WGS sequence"/>
</dbReference>
<reference evidence="1 2" key="1">
    <citation type="submission" date="2018-06" db="EMBL/GenBank/DDBJ databases">
        <authorList>
            <consortium name="Pathogen Informatics"/>
            <person name="Doyle S."/>
        </authorList>
    </citation>
    <scope>NUCLEOTIDE SEQUENCE [LARGE SCALE GENOMIC DNA]</scope>
    <source>
        <strain evidence="1 2">NCTC7582</strain>
    </source>
</reference>
<dbReference type="EMBL" id="UAQE01000001">
    <property type="protein sequence ID" value="SPT95526.1"/>
    <property type="molecule type" value="Genomic_DNA"/>
</dbReference>
<sequence length="81" mass="9435">MVVPVIEMRDQLVKAMQRNQLVNMMYMAKDGTFSKRRVKIIKVAGDNFQAYCFTKKAKRTFMIDNILAVVPVIHKEREVVC</sequence>
<dbReference type="STRING" id="1421.A2J09_11220"/>
<dbReference type="AlphaFoldDB" id="A0A2X0XCD2"/>